<feature type="transmembrane region" description="Helical" evidence="1">
    <location>
        <begin position="63"/>
        <end position="88"/>
    </location>
</feature>
<evidence type="ECO:0000313" key="3">
    <source>
        <dbReference type="Proteomes" id="UP000327439"/>
    </source>
</evidence>
<accession>A0A5J5NEM2</accession>
<name>A0A5J5NEM2_GOSBA</name>
<keyword evidence="3" id="KW-1185">Reference proteome</keyword>
<sequence length="90" mass="10233">MLLPSFVQLETSFFVQLGYVVVFELCMLLNQQLQESKVLYGSTSKRLKSDKVLDVLQENRINMAVFSCFLPIIFSIICIILGFCVCIISC</sequence>
<protein>
    <submittedName>
        <fullName evidence="2">Uncharacterized protein</fullName>
    </submittedName>
</protein>
<evidence type="ECO:0000256" key="1">
    <source>
        <dbReference type="SAM" id="Phobius"/>
    </source>
</evidence>
<dbReference type="AlphaFoldDB" id="A0A5J5NEM2"/>
<reference evidence="3" key="1">
    <citation type="journal article" date="2020" name="Nat. Genet.">
        <title>Genomic diversifications of five Gossypium allopolyploid species and their impact on cotton improvement.</title>
        <authorList>
            <person name="Chen Z.J."/>
            <person name="Sreedasyam A."/>
            <person name="Ando A."/>
            <person name="Song Q."/>
            <person name="De Santiago L.M."/>
            <person name="Hulse-Kemp A.M."/>
            <person name="Ding M."/>
            <person name="Ye W."/>
            <person name="Kirkbride R.C."/>
            <person name="Jenkins J."/>
            <person name="Plott C."/>
            <person name="Lovell J."/>
            <person name="Lin Y.M."/>
            <person name="Vaughn R."/>
            <person name="Liu B."/>
            <person name="Simpson S."/>
            <person name="Scheffler B.E."/>
            <person name="Wen L."/>
            <person name="Saski C.A."/>
            <person name="Grover C.E."/>
            <person name="Hu G."/>
            <person name="Conover J.L."/>
            <person name="Carlson J.W."/>
            <person name="Shu S."/>
            <person name="Boston L.B."/>
            <person name="Williams M."/>
            <person name="Peterson D.G."/>
            <person name="McGee K."/>
            <person name="Jones D.C."/>
            <person name="Wendel J.F."/>
            <person name="Stelly D.M."/>
            <person name="Grimwood J."/>
            <person name="Schmutz J."/>
        </authorList>
    </citation>
    <scope>NUCLEOTIDE SEQUENCE [LARGE SCALE GENOMIC DNA]</scope>
    <source>
        <strain evidence="3">cv. 3-79</strain>
    </source>
</reference>
<keyword evidence="1" id="KW-0472">Membrane</keyword>
<keyword evidence="1" id="KW-1133">Transmembrane helix</keyword>
<organism evidence="2 3">
    <name type="scientific">Gossypium barbadense</name>
    <name type="common">Sea Island cotton</name>
    <name type="synonym">Hibiscus barbadensis</name>
    <dbReference type="NCBI Taxonomy" id="3634"/>
    <lineage>
        <taxon>Eukaryota</taxon>
        <taxon>Viridiplantae</taxon>
        <taxon>Streptophyta</taxon>
        <taxon>Embryophyta</taxon>
        <taxon>Tracheophyta</taxon>
        <taxon>Spermatophyta</taxon>
        <taxon>Magnoliopsida</taxon>
        <taxon>eudicotyledons</taxon>
        <taxon>Gunneridae</taxon>
        <taxon>Pentapetalae</taxon>
        <taxon>rosids</taxon>
        <taxon>malvids</taxon>
        <taxon>Malvales</taxon>
        <taxon>Malvaceae</taxon>
        <taxon>Malvoideae</taxon>
        <taxon>Gossypium</taxon>
    </lineage>
</organism>
<evidence type="ECO:0000313" key="2">
    <source>
        <dbReference type="EMBL" id="KAB1671082.1"/>
    </source>
</evidence>
<dbReference type="Proteomes" id="UP000327439">
    <property type="component" value="Unassembled WGS sequence"/>
</dbReference>
<dbReference type="EMBL" id="ML706226">
    <property type="protein sequence ID" value="KAB1671082.1"/>
    <property type="molecule type" value="Genomic_DNA"/>
</dbReference>
<keyword evidence="1" id="KW-0812">Transmembrane</keyword>
<proteinExistence type="predicted"/>
<gene>
    <name evidence="2" type="ORF">ES319_1Z110200v1</name>
</gene>